<dbReference type="GO" id="GO:0160104">
    <property type="term" value="F:tRNA (guanine(26)-N2)-dimethyltransferase activity"/>
    <property type="evidence" value="ECO:0007669"/>
    <property type="project" value="UniProtKB-UniRule"/>
</dbReference>
<dbReference type="AlphaFoldDB" id="A0A2P6N9C7"/>
<accession>A0A2P6N9C7</accession>
<evidence type="ECO:0000256" key="5">
    <source>
        <dbReference type="ARBA" id="ARBA00022694"/>
    </source>
</evidence>
<evidence type="ECO:0000313" key="11">
    <source>
        <dbReference type="EMBL" id="PRP80552.1"/>
    </source>
</evidence>
<dbReference type="GO" id="GO:0002940">
    <property type="term" value="P:tRNA N2-guanine methylation"/>
    <property type="evidence" value="ECO:0007669"/>
    <property type="project" value="TreeGrafter"/>
</dbReference>
<sequence>MLLKPRLTSLLATVRIYRHTRALHTMAEDGLPADLAAKFTLVKEGTARMLYPKGNKVFYNPAQEVNRDLSIMVIRNFQKIIAKERRDAYEKAKNRPKRAGQPEVELKEPDDQLSILEALSATGLRSVRYYNEIGNIKKIIANDIDKNAVEAIERNLLFNKVDTNIVIPNHADATSFMYNSRTPEQQFDVVDLDPYGSAAIFLDGAVQSVTEGGLLCVTCTDMAVLCGNHSEACYAKYGSVPLHSRFNHEMAVRIVLSSIEHHANRYKRYIVPLISLHIDFYVRMFVRVYTSPAEVKKSPTKISQVFQCVGCDSFHTLPLVKSIKTSGGSKYSPSVSKIPHTCPECDRHHKMGGPAWTNPMHSTEFLHEVINLSETDSEKFGQAKKIKALLSAAAEELNDVPFHFTLDGLKNTLHLSNMSMFDLKSAILHAGYRVSGSHTNPTAVKTDAPNGAIWDIMRAWEKKFPLSEKRKSDPNSVAAKIVTKPSITLKEVNFEKHDLLNAPKVTRFHQNPPNWGPGTRAGRGNKQEGAQTAEKTGKAEEVEGNGEQEKEGKGEEMDVVKEDNKKRRLDE</sequence>
<keyword evidence="6 9" id="KW-0694">RNA-binding</keyword>
<feature type="compositionally biased region" description="Basic and acidic residues" evidence="10">
    <location>
        <begin position="535"/>
        <end position="571"/>
    </location>
</feature>
<dbReference type="PANTHER" id="PTHR10631:SF3">
    <property type="entry name" value="TRNA (GUANINE(26)-N(2))-DIMETHYLTRANSFERASE"/>
    <property type="match status" value="1"/>
</dbReference>
<keyword evidence="3 9" id="KW-0808">Transferase</keyword>
<evidence type="ECO:0000256" key="4">
    <source>
        <dbReference type="ARBA" id="ARBA00022691"/>
    </source>
</evidence>
<comment type="similarity">
    <text evidence="9">Belongs to the class I-like SAM-binding methyltransferase superfamily. Trm1 family.</text>
</comment>
<dbReference type="Gene3D" id="3.30.56.70">
    <property type="entry name" value="N2,N2-dimethylguanosine tRNA methyltransferase, C-terminal domain"/>
    <property type="match status" value="1"/>
</dbReference>
<evidence type="ECO:0000256" key="9">
    <source>
        <dbReference type="PROSITE-ProRule" id="PRU00958"/>
    </source>
</evidence>
<dbReference type="OrthoDB" id="6349953at2759"/>
<dbReference type="GO" id="GO:0000049">
    <property type="term" value="F:tRNA binding"/>
    <property type="evidence" value="ECO:0007669"/>
    <property type="project" value="UniProtKB-UniRule"/>
</dbReference>
<keyword evidence="4 9" id="KW-0949">S-adenosyl-L-methionine</keyword>
<dbReference type="STRING" id="1890364.A0A2P6N9C7"/>
<reference evidence="11 12" key="1">
    <citation type="journal article" date="2018" name="Genome Biol. Evol.">
        <title>Multiple Roots of Fruiting Body Formation in Amoebozoa.</title>
        <authorList>
            <person name="Hillmann F."/>
            <person name="Forbes G."/>
            <person name="Novohradska S."/>
            <person name="Ferling I."/>
            <person name="Riege K."/>
            <person name="Groth M."/>
            <person name="Westermann M."/>
            <person name="Marz M."/>
            <person name="Spaller T."/>
            <person name="Winckler T."/>
            <person name="Schaap P."/>
            <person name="Glockner G."/>
        </authorList>
    </citation>
    <scope>NUCLEOTIDE SEQUENCE [LARGE SCALE GENOMIC DNA]</scope>
    <source>
        <strain evidence="11 12">Jena</strain>
    </source>
</reference>
<evidence type="ECO:0000256" key="1">
    <source>
        <dbReference type="ARBA" id="ARBA00022555"/>
    </source>
</evidence>
<organism evidence="11 12">
    <name type="scientific">Planoprotostelium fungivorum</name>
    <dbReference type="NCBI Taxonomy" id="1890364"/>
    <lineage>
        <taxon>Eukaryota</taxon>
        <taxon>Amoebozoa</taxon>
        <taxon>Evosea</taxon>
        <taxon>Variosea</taxon>
        <taxon>Cavosteliida</taxon>
        <taxon>Cavosteliaceae</taxon>
        <taxon>Planoprotostelium</taxon>
    </lineage>
</organism>
<keyword evidence="12" id="KW-1185">Reference proteome</keyword>
<dbReference type="InterPro" id="IPR029063">
    <property type="entry name" value="SAM-dependent_MTases_sf"/>
</dbReference>
<dbReference type="SUPFAM" id="SSF53335">
    <property type="entry name" value="S-adenosyl-L-methionine-dependent methyltransferases"/>
    <property type="match status" value="1"/>
</dbReference>
<keyword evidence="5 9" id="KW-0819">tRNA processing</keyword>
<proteinExistence type="inferred from homology"/>
<keyword evidence="1 9" id="KW-0820">tRNA-binding</keyword>
<dbReference type="InterPro" id="IPR002905">
    <property type="entry name" value="Trm1"/>
</dbReference>
<comment type="catalytic activity">
    <reaction evidence="8 9">
        <text>guanosine(26) in tRNA + 2 S-adenosyl-L-methionine = N(2)-dimethylguanosine(26) in tRNA + 2 S-adenosyl-L-homocysteine + 2 H(+)</text>
        <dbReference type="Rhea" id="RHEA:43140"/>
        <dbReference type="Rhea" id="RHEA-COMP:10359"/>
        <dbReference type="Rhea" id="RHEA-COMP:10360"/>
        <dbReference type="ChEBI" id="CHEBI:15378"/>
        <dbReference type="ChEBI" id="CHEBI:57856"/>
        <dbReference type="ChEBI" id="CHEBI:59789"/>
        <dbReference type="ChEBI" id="CHEBI:74269"/>
        <dbReference type="ChEBI" id="CHEBI:74513"/>
        <dbReference type="EC" id="2.1.1.216"/>
    </reaction>
</comment>
<dbReference type="InterPro" id="IPR042296">
    <property type="entry name" value="tRNA_met_Trm1_C"/>
</dbReference>
<protein>
    <recommendedName>
        <fullName evidence="7 9">tRNA (guanine(26)-N(2))-dimethyltransferase</fullName>
        <ecNumber evidence="7 9">2.1.1.216</ecNumber>
    </recommendedName>
</protein>
<dbReference type="NCBIfam" id="TIGR00308">
    <property type="entry name" value="TRM1"/>
    <property type="match status" value="1"/>
</dbReference>
<feature type="region of interest" description="Disordered" evidence="10">
    <location>
        <begin position="503"/>
        <end position="571"/>
    </location>
</feature>
<dbReference type="InParanoid" id="A0A2P6N9C7"/>
<dbReference type="Gene3D" id="3.40.50.150">
    <property type="entry name" value="Vaccinia Virus protein VP39"/>
    <property type="match status" value="1"/>
</dbReference>
<dbReference type="PANTHER" id="PTHR10631">
    <property type="entry name" value="N 2 ,N 2 -DIMETHYLGUANOSINE TRNA METHYLTRANSFERASE"/>
    <property type="match status" value="1"/>
</dbReference>
<evidence type="ECO:0000256" key="8">
    <source>
        <dbReference type="ARBA" id="ARBA00051897"/>
    </source>
</evidence>
<evidence type="ECO:0000256" key="6">
    <source>
        <dbReference type="ARBA" id="ARBA00022884"/>
    </source>
</evidence>
<evidence type="ECO:0000256" key="2">
    <source>
        <dbReference type="ARBA" id="ARBA00022603"/>
    </source>
</evidence>
<gene>
    <name evidence="11" type="ORF">PROFUN_11865</name>
</gene>
<comment type="caution">
    <text evidence="11">The sequence shown here is derived from an EMBL/GenBank/DDBJ whole genome shotgun (WGS) entry which is preliminary data.</text>
</comment>
<dbReference type="EMBL" id="MDYQ01000145">
    <property type="protein sequence ID" value="PRP80552.1"/>
    <property type="molecule type" value="Genomic_DNA"/>
</dbReference>
<evidence type="ECO:0000256" key="10">
    <source>
        <dbReference type="SAM" id="MobiDB-lite"/>
    </source>
</evidence>
<keyword evidence="2 9" id="KW-0489">Methyltransferase</keyword>
<dbReference type="Proteomes" id="UP000241769">
    <property type="component" value="Unassembled WGS sequence"/>
</dbReference>
<name>A0A2P6N9C7_9EUKA</name>
<dbReference type="FunFam" id="3.30.56.70:FF:000001">
    <property type="entry name" value="tRNA (guanine(26)-N(2))-dimethyltransferase"/>
    <property type="match status" value="1"/>
</dbReference>
<dbReference type="Pfam" id="PF02005">
    <property type="entry name" value="TRM"/>
    <property type="match status" value="1"/>
</dbReference>
<evidence type="ECO:0000313" key="12">
    <source>
        <dbReference type="Proteomes" id="UP000241769"/>
    </source>
</evidence>
<dbReference type="EC" id="2.1.1.216" evidence="7 9"/>
<dbReference type="PROSITE" id="PS51626">
    <property type="entry name" value="SAM_MT_TRM1"/>
    <property type="match status" value="1"/>
</dbReference>
<evidence type="ECO:0000256" key="7">
    <source>
        <dbReference type="ARBA" id="ARBA00039099"/>
    </source>
</evidence>
<evidence type="ECO:0000256" key="3">
    <source>
        <dbReference type="ARBA" id="ARBA00022679"/>
    </source>
</evidence>
<dbReference type="GO" id="GO:0005634">
    <property type="term" value="C:nucleus"/>
    <property type="evidence" value="ECO:0007669"/>
    <property type="project" value="TreeGrafter"/>
</dbReference>
<dbReference type="FunFam" id="3.40.50.150:FF:000051">
    <property type="entry name" value="tRNA (guanine(26)-N(2))-dimethyltransferase"/>
    <property type="match status" value="1"/>
</dbReference>
<dbReference type="FunCoup" id="A0A2P6N9C7">
    <property type="interactions" value="1004"/>
</dbReference>